<gene>
    <name evidence="6" type="ORF">T23_11040</name>
</gene>
<evidence type="ECO:0000256" key="3">
    <source>
        <dbReference type="ARBA" id="ARBA00018141"/>
    </source>
</evidence>
<evidence type="ECO:0000256" key="2">
    <source>
        <dbReference type="ARBA" id="ARBA00008900"/>
    </source>
</evidence>
<evidence type="ECO:0000256" key="4">
    <source>
        <dbReference type="ARBA" id="ARBA00048807"/>
    </source>
</evidence>
<reference evidence="6" key="1">
    <citation type="journal article" date="2024" name="Int. J. Syst. Evol. Microbiol.">
        <title>Turicibacter faecis sp. nov., isolated from faeces of heart failure mouse model.</title>
        <authorList>
            <person name="Imamura Y."/>
            <person name="Motooka D."/>
            <person name="Nakajima Y."/>
            <person name="Ito S."/>
            <person name="Kitakaze M."/>
            <person name="Iida T."/>
            <person name="Nakamura S."/>
        </authorList>
    </citation>
    <scope>NUCLEOTIDE SEQUENCE</scope>
    <source>
        <strain evidence="6">TC023</strain>
    </source>
</reference>
<evidence type="ECO:0000256" key="1">
    <source>
        <dbReference type="ARBA" id="ARBA00005061"/>
    </source>
</evidence>
<dbReference type="Gene3D" id="3.30.479.10">
    <property type="entry name" value="6-pyruvoyl tetrahydropterin synthase/QueD"/>
    <property type="match status" value="1"/>
</dbReference>
<dbReference type="EMBL" id="AP028127">
    <property type="protein sequence ID" value="BEH91002.1"/>
    <property type="molecule type" value="Genomic_DNA"/>
</dbReference>
<dbReference type="SUPFAM" id="SSF55620">
    <property type="entry name" value="Tetrahydrobiopterin biosynthesis enzymes-like"/>
    <property type="match status" value="1"/>
</dbReference>
<dbReference type="Pfam" id="PF01242">
    <property type="entry name" value="PTPS"/>
    <property type="match status" value="1"/>
</dbReference>
<dbReference type="PANTHER" id="PTHR12589">
    <property type="entry name" value="PYRUVOYL TETRAHYDROBIOPTERIN SYNTHASE"/>
    <property type="match status" value="1"/>
</dbReference>
<accession>A0ABN6ZI14</accession>
<comment type="catalytic activity">
    <reaction evidence="4 5">
        <text>7,8-dihydroneopterin 3'-triphosphate + H2O = 6-carboxy-5,6,7,8-tetrahydropterin + triphosphate + acetaldehyde + 2 H(+)</text>
        <dbReference type="Rhea" id="RHEA:27966"/>
        <dbReference type="ChEBI" id="CHEBI:15343"/>
        <dbReference type="ChEBI" id="CHEBI:15377"/>
        <dbReference type="ChEBI" id="CHEBI:15378"/>
        <dbReference type="ChEBI" id="CHEBI:18036"/>
        <dbReference type="ChEBI" id="CHEBI:58462"/>
        <dbReference type="ChEBI" id="CHEBI:61032"/>
        <dbReference type="EC" id="4.1.2.50"/>
    </reaction>
</comment>
<dbReference type="Proteomes" id="UP001432099">
    <property type="component" value="Chromosome"/>
</dbReference>
<evidence type="ECO:0000313" key="6">
    <source>
        <dbReference type="EMBL" id="BEH91002.1"/>
    </source>
</evidence>
<name>A0ABN6ZI14_9FIRM</name>
<proteinExistence type="inferred from homology"/>
<sequence>MFTLKSEIQFDTAHYLSGYQGKCKNIHGHRYRLVVKVSSQDLHETGHLRGMVDDFSSVKEALKKIHDRFDHKLVVEASEEGKEVAKKLEESGLAFEIVFVPYRPTAEEMSRDIYRNLKADGVAVTEVELFETPTNSCIYTEEYSCSK</sequence>
<dbReference type="PANTHER" id="PTHR12589:SF8">
    <property type="entry name" value="6-CARBOXY-5,6,7,8-TETRAHYDROPTERIN SYNTHASE"/>
    <property type="match status" value="1"/>
</dbReference>
<dbReference type="InterPro" id="IPR038418">
    <property type="entry name" value="6-PTP_synth/QueD_sf"/>
</dbReference>
<evidence type="ECO:0000256" key="5">
    <source>
        <dbReference type="PIRNR" id="PIRNR006113"/>
    </source>
</evidence>
<keyword evidence="5" id="KW-0456">Lyase</keyword>
<dbReference type="InterPro" id="IPR007115">
    <property type="entry name" value="6-PTP_synth/QueD"/>
</dbReference>
<keyword evidence="5" id="KW-0479">Metal-binding</keyword>
<comment type="similarity">
    <text evidence="2 5">Belongs to the PTPS family. QueD subfamily.</text>
</comment>
<evidence type="ECO:0000313" key="7">
    <source>
        <dbReference type="Proteomes" id="UP001432099"/>
    </source>
</evidence>
<organism evidence="6 7">
    <name type="scientific">Turicibacter faecis</name>
    <dbReference type="NCBI Taxonomy" id="2963365"/>
    <lineage>
        <taxon>Bacteria</taxon>
        <taxon>Bacillati</taxon>
        <taxon>Bacillota</taxon>
        <taxon>Erysipelotrichia</taxon>
        <taxon>Erysipelotrichales</taxon>
        <taxon>Turicibacteraceae</taxon>
        <taxon>Turicibacter</taxon>
    </lineage>
</organism>
<keyword evidence="5" id="KW-0671">Queuosine biosynthesis</keyword>
<dbReference type="RefSeq" id="WP_338618062.1">
    <property type="nucleotide sequence ID" value="NZ_AP028127.1"/>
</dbReference>
<comment type="pathway">
    <text evidence="1 5">Purine metabolism; 7-cyano-7-deazaguanine biosynthesis.</text>
</comment>
<keyword evidence="7" id="KW-1185">Reference proteome</keyword>
<protein>
    <recommendedName>
        <fullName evidence="3 5">6-carboxy-5,6,7,8-tetrahydropterin synthase</fullName>
        <ecNumber evidence="5">4.-.-.-</ecNumber>
    </recommendedName>
</protein>
<keyword evidence="5" id="KW-0862">Zinc</keyword>
<comment type="cofactor">
    <cofactor evidence="5">
        <name>Zn(2+)</name>
        <dbReference type="ChEBI" id="CHEBI:29105"/>
    </cofactor>
    <text evidence="5">Binds 1 zinc ion per subunit.</text>
</comment>
<dbReference type="PIRSF" id="PIRSF006113">
    <property type="entry name" value="PTP_synth"/>
    <property type="match status" value="1"/>
</dbReference>
<dbReference type="EC" id="4.-.-.-" evidence="5"/>